<sequence length="227" mass="25405">MAPREAATPSANVVPFPQKKKDRELERITRIVPEHDGLCILYSHHALSREKLFAGKILCWGIQNDGEVVALLPWLNGVVKSTALTDPDSGRFEGYYDPVSEVIFTEPPAPKIAELQTAREHYHRENLDPKTVVQELPDTIGSHAACIVAQHLALYEVRSWQLLANGDFQAMLADPEKQTHTPILPGDSCLYAAQTQPGFRYFFQYHIANQIKAGDPVAVRALERLLE</sequence>
<organism evidence="1 2">
    <name type="scientific">Litorivivens lipolytica</name>
    <dbReference type="NCBI Taxonomy" id="1524264"/>
    <lineage>
        <taxon>Bacteria</taxon>
        <taxon>Pseudomonadati</taxon>
        <taxon>Pseudomonadota</taxon>
        <taxon>Gammaproteobacteria</taxon>
        <taxon>Litorivivens</taxon>
    </lineage>
</organism>
<name>A0A7W4Z445_9GAMM</name>
<dbReference type="EMBL" id="JACHWY010000001">
    <property type="protein sequence ID" value="MBB3046144.1"/>
    <property type="molecule type" value="Genomic_DNA"/>
</dbReference>
<comment type="caution">
    <text evidence="1">The sequence shown here is derived from an EMBL/GenBank/DDBJ whole genome shotgun (WGS) entry which is preliminary data.</text>
</comment>
<reference evidence="1 2" key="1">
    <citation type="submission" date="2020-08" db="EMBL/GenBank/DDBJ databases">
        <title>Genomic Encyclopedia of Type Strains, Phase III (KMG-III): the genomes of soil and plant-associated and newly described type strains.</title>
        <authorList>
            <person name="Whitman W."/>
        </authorList>
    </citation>
    <scope>NUCLEOTIDE SEQUENCE [LARGE SCALE GENOMIC DNA]</scope>
    <source>
        <strain evidence="1 2">CECT 8654</strain>
    </source>
</reference>
<evidence type="ECO:0000313" key="2">
    <source>
        <dbReference type="Proteomes" id="UP000537130"/>
    </source>
</evidence>
<evidence type="ECO:0000313" key="1">
    <source>
        <dbReference type="EMBL" id="MBB3046144.1"/>
    </source>
</evidence>
<proteinExistence type="predicted"/>
<dbReference type="Proteomes" id="UP000537130">
    <property type="component" value="Unassembled WGS sequence"/>
</dbReference>
<protein>
    <submittedName>
        <fullName evidence="1">Uncharacterized protein</fullName>
    </submittedName>
</protein>
<dbReference type="AlphaFoldDB" id="A0A7W4Z445"/>
<accession>A0A7W4Z445</accession>
<keyword evidence="2" id="KW-1185">Reference proteome</keyword>
<dbReference type="RefSeq" id="WP_221200381.1">
    <property type="nucleotide sequence ID" value="NZ_JACHWY010000001.1"/>
</dbReference>
<gene>
    <name evidence="1" type="ORF">FHR99_000380</name>
</gene>